<evidence type="ECO:0000313" key="2">
    <source>
        <dbReference type="Proteomes" id="UP001362899"/>
    </source>
</evidence>
<accession>A0AAV5RES3</accession>
<organism evidence="1 2">
    <name type="scientific">Starmerella bacillaris</name>
    <name type="common">Yeast</name>
    <name type="synonym">Candida zemplinina</name>
    <dbReference type="NCBI Taxonomy" id="1247836"/>
    <lineage>
        <taxon>Eukaryota</taxon>
        <taxon>Fungi</taxon>
        <taxon>Dikarya</taxon>
        <taxon>Ascomycota</taxon>
        <taxon>Saccharomycotina</taxon>
        <taxon>Dipodascomycetes</taxon>
        <taxon>Dipodascales</taxon>
        <taxon>Trichomonascaceae</taxon>
        <taxon>Starmerella</taxon>
    </lineage>
</organism>
<dbReference type="Proteomes" id="UP001362899">
    <property type="component" value="Unassembled WGS sequence"/>
</dbReference>
<comment type="caution">
    <text evidence="1">The sequence shown here is derived from an EMBL/GenBank/DDBJ whole genome shotgun (WGS) entry which is preliminary data.</text>
</comment>
<reference evidence="1 2" key="1">
    <citation type="journal article" date="2023" name="Elife">
        <title>Identification of key yeast species and microbe-microbe interactions impacting larval growth of Drosophila in the wild.</title>
        <authorList>
            <person name="Mure A."/>
            <person name="Sugiura Y."/>
            <person name="Maeda R."/>
            <person name="Honda K."/>
            <person name="Sakurai N."/>
            <person name="Takahashi Y."/>
            <person name="Watada M."/>
            <person name="Katoh T."/>
            <person name="Gotoh A."/>
            <person name="Gotoh Y."/>
            <person name="Taniguchi I."/>
            <person name="Nakamura K."/>
            <person name="Hayashi T."/>
            <person name="Katayama T."/>
            <person name="Uemura T."/>
            <person name="Hattori Y."/>
        </authorList>
    </citation>
    <scope>NUCLEOTIDE SEQUENCE [LARGE SCALE GENOMIC DNA]</scope>
    <source>
        <strain evidence="1 2">SB-73</strain>
    </source>
</reference>
<protein>
    <submittedName>
        <fullName evidence="1">Uncharacterized protein</fullName>
    </submittedName>
</protein>
<dbReference type="EMBL" id="BTGC01000003">
    <property type="protein sequence ID" value="GMM49994.1"/>
    <property type="molecule type" value="Genomic_DNA"/>
</dbReference>
<dbReference type="AlphaFoldDB" id="A0AAV5RES3"/>
<gene>
    <name evidence="1" type="ORF">DASB73_009520</name>
</gene>
<keyword evidence="2" id="KW-1185">Reference proteome</keyword>
<sequence length="78" mass="9236">MCREENDNTIKWVSPNEECIRSALTEIFCLITEPVTMNLVKLWVLKTEDDLVLRFILYNQQRFCLESRVVHGIVIAMY</sequence>
<proteinExistence type="predicted"/>
<name>A0AAV5RES3_STABA</name>
<evidence type="ECO:0000313" key="1">
    <source>
        <dbReference type="EMBL" id="GMM49994.1"/>
    </source>
</evidence>